<feature type="active site" description="Schiff-base intermediate with substrate; via pyruvic acid" evidence="9 10">
    <location>
        <position position="25"/>
    </location>
</feature>
<comment type="pathway">
    <text evidence="9">Cofactor biosynthesis; (R)-pantothenate biosynthesis; beta-alanine from L-aspartate: step 1/1.</text>
</comment>
<keyword evidence="8 9" id="KW-0670">Pyruvate</keyword>
<comment type="function">
    <text evidence="9">Catalyzes the pyruvoyl-dependent decarboxylation of aspartate to produce beta-alanine.</text>
</comment>
<evidence type="ECO:0000313" key="14">
    <source>
        <dbReference type="EMBL" id="RFT15319.1"/>
    </source>
</evidence>
<evidence type="ECO:0000256" key="3">
    <source>
        <dbReference type="ARBA" id="ARBA00022793"/>
    </source>
</evidence>
<keyword evidence="5 9" id="KW-0865">Zymogen</keyword>
<proteinExistence type="inferred from homology"/>
<comment type="caution">
    <text evidence="14">The sequence shown here is derived from an EMBL/GenBank/DDBJ whole genome shotgun (WGS) entry which is preliminary data.</text>
</comment>
<evidence type="ECO:0000256" key="11">
    <source>
        <dbReference type="PIRSR" id="PIRSR006246-2"/>
    </source>
</evidence>
<dbReference type="CDD" id="cd06919">
    <property type="entry name" value="Asp_decarbox"/>
    <property type="match status" value="1"/>
</dbReference>
<comment type="catalytic activity">
    <reaction evidence="9">
        <text>L-aspartate + H(+) = beta-alanine + CO2</text>
        <dbReference type="Rhea" id="RHEA:19497"/>
        <dbReference type="ChEBI" id="CHEBI:15378"/>
        <dbReference type="ChEBI" id="CHEBI:16526"/>
        <dbReference type="ChEBI" id="CHEBI:29991"/>
        <dbReference type="ChEBI" id="CHEBI:57966"/>
        <dbReference type="EC" id="4.1.1.11"/>
    </reaction>
</comment>
<comment type="cofactor">
    <cofactor evidence="9 10">
        <name>pyruvate</name>
        <dbReference type="ChEBI" id="CHEBI:15361"/>
    </cofactor>
    <text evidence="9 10">Binds 1 pyruvoyl group covalently per subunit.</text>
</comment>
<feature type="active site" description="Proton donor" evidence="9 10">
    <location>
        <position position="58"/>
    </location>
</feature>
<feature type="chain" id="PRO_5017857962" description="Aspartate 1-decarboxylase beta chain" evidence="9 13">
    <location>
        <begin position="1"/>
        <end position="24"/>
    </location>
</feature>
<gene>
    <name evidence="9" type="primary">panD</name>
    <name evidence="14" type="ORF">OP8BY_0428</name>
</gene>
<keyword evidence="2 9" id="KW-0566">Pantothenate biosynthesis</keyword>
<feature type="modified residue" description="Pyruvic acid (Ser)" evidence="9 12">
    <location>
        <position position="25"/>
    </location>
</feature>
<protein>
    <recommendedName>
        <fullName evidence="9">Aspartate 1-decarboxylase</fullName>
        <ecNumber evidence="9">4.1.1.11</ecNumber>
    </recommendedName>
    <alternativeName>
        <fullName evidence="9">Aspartate alpha-decarboxylase</fullName>
    </alternativeName>
    <component>
        <recommendedName>
            <fullName evidence="9">Aspartate 1-decarboxylase beta chain</fullName>
        </recommendedName>
    </component>
    <component>
        <recommendedName>
            <fullName evidence="9">Aspartate 1-decarboxylase alpha chain</fullName>
        </recommendedName>
    </component>
</protein>
<comment type="subcellular location">
    <subcellularLocation>
        <location evidence="9">Cytoplasm</location>
    </subcellularLocation>
</comment>
<feature type="chain" id="PRO_5017857963" description="Aspartate 1-decarboxylase alpha chain" evidence="9 13">
    <location>
        <begin position="25"/>
        <end position="119"/>
    </location>
</feature>
<dbReference type="AlphaFoldDB" id="A0A3E2BKN9"/>
<comment type="similarity">
    <text evidence="9">Belongs to the PanD family.</text>
</comment>
<accession>A0A3E2BKN9</accession>
<dbReference type="GO" id="GO:0015940">
    <property type="term" value="P:pantothenate biosynthetic process"/>
    <property type="evidence" value="ECO:0007669"/>
    <property type="project" value="UniProtKB-UniRule"/>
</dbReference>
<keyword evidence="1 9" id="KW-0963">Cytoplasm</keyword>
<sequence length="119" mass="13639">MIMLYLKSKLHRARVTYSDINYEGSLGIDENLMKAAGMREYERVEIYNVTNGERFTTYLVKEEPGSGKIGVYGAAAHKAREGDIIIITSYCHLSEEEVDFHLPKIVLLDENNRIKQIKN</sequence>
<evidence type="ECO:0000256" key="6">
    <source>
        <dbReference type="ARBA" id="ARBA00023239"/>
    </source>
</evidence>
<dbReference type="Pfam" id="PF02261">
    <property type="entry name" value="Asp_decarbox"/>
    <property type="match status" value="1"/>
</dbReference>
<keyword evidence="4 9" id="KW-0068">Autocatalytic cleavage</keyword>
<evidence type="ECO:0000256" key="10">
    <source>
        <dbReference type="PIRSR" id="PIRSR006246-1"/>
    </source>
</evidence>
<dbReference type="GO" id="GO:0006523">
    <property type="term" value="P:alanine biosynthetic process"/>
    <property type="evidence" value="ECO:0007669"/>
    <property type="project" value="InterPro"/>
</dbReference>
<dbReference type="HAMAP" id="MF_00446">
    <property type="entry name" value="PanD"/>
    <property type="match status" value="1"/>
</dbReference>
<dbReference type="EMBL" id="QUAH01000010">
    <property type="protein sequence ID" value="RFT15319.1"/>
    <property type="molecule type" value="Genomic_DNA"/>
</dbReference>
<dbReference type="GO" id="GO:0004068">
    <property type="term" value="F:aspartate 1-decarboxylase activity"/>
    <property type="evidence" value="ECO:0007669"/>
    <property type="project" value="UniProtKB-UniRule"/>
</dbReference>
<keyword evidence="3 9" id="KW-0210">Decarboxylase</keyword>
<feature type="binding site" evidence="9 11">
    <location>
        <begin position="73"/>
        <end position="75"/>
    </location>
    <ligand>
        <name>substrate</name>
    </ligand>
</feature>
<dbReference type="InterPro" id="IPR009010">
    <property type="entry name" value="Asp_de-COase-like_dom_sf"/>
</dbReference>
<organism evidence="14 15">
    <name type="scientific">Candidatus Saccharicenans subterraneus</name>
    <dbReference type="NCBI Taxonomy" id="2508984"/>
    <lineage>
        <taxon>Bacteria</taxon>
        <taxon>Candidatus Aminicenantota</taxon>
        <taxon>Candidatus Aminicenantia</taxon>
        <taxon>Candidatus Aminicenantales</taxon>
        <taxon>Candidatus Saccharicenantaceae</taxon>
        <taxon>Candidatus Saccharicenans</taxon>
    </lineage>
</organism>
<evidence type="ECO:0000256" key="2">
    <source>
        <dbReference type="ARBA" id="ARBA00022655"/>
    </source>
</evidence>
<comment type="PTM">
    <text evidence="9 12">Is synthesized initially as an inactive proenzyme, which is activated by self-cleavage at a specific serine bond to produce a beta-subunit with a hydroxyl group at its C-terminus and an alpha-subunit with a pyruvoyl group at its N-terminus.</text>
</comment>
<dbReference type="NCBIfam" id="TIGR00223">
    <property type="entry name" value="panD"/>
    <property type="match status" value="1"/>
</dbReference>
<evidence type="ECO:0000256" key="9">
    <source>
        <dbReference type="HAMAP-Rule" id="MF_00446"/>
    </source>
</evidence>
<evidence type="ECO:0000313" key="15">
    <source>
        <dbReference type="Proteomes" id="UP000257323"/>
    </source>
</evidence>
<evidence type="ECO:0000256" key="5">
    <source>
        <dbReference type="ARBA" id="ARBA00023145"/>
    </source>
</evidence>
<evidence type="ECO:0000256" key="4">
    <source>
        <dbReference type="ARBA" id="ARBA00022813"/>
    </source>
</evidence>
<dbReference type="PANTHER" id="PTHR21012:SF0">
    <property type="entry name" value="ASPARTATE 1-DECARBOXYLASE"/>
    <property type="match status" value="1"/>
</dbReference>
<dbReference type="GO" id="GO:0005829">
    <property type="term" value="C:cytosol"/>
    <property type="evidence" value="ECO:0007669"/>
    <property type="project" value="TreeGrafter"/>
</dbReference>
<feature type="binding site" evidence="9 11">
    <location>
        <position position="57"/>
    </location>
    <ligand>
        <name>substrate</name>
    </ligand>
</feature>
<reference evidence="14 15" key="1">
    <citation type="submission" date="2018-08" db="EMBL/GenBank/DDBJ databases">
        <title>Genome analysis of the thermophilic bacterium of the candidate phylum Aminicenantes from deep subsurface aquifer revealed its physiology and ecological role.</title>
        <authorList>
            <person name="Kadnikov V.V."/>
            <person name="Mardanov A.V."/>
            <person name="Beletsky A.V."/>
            <person name="Karnachuk O.V."/>
            <person name="Ravin N.V."/>
        </authorList>
    </citation>
    <scope>NUCLEOTIDE SEQUENCE [LARGE SCALE GENOMIC DNA]</scope>
    <source>
        <strain evidence="14">BY38</strain>
    </source>
</reference>
<keyword evidence="7 9" id="KW-0704">Schiff base</keyword>
<dbReference type="Gene3D" id="2.40.40.20">
    <property type="match status" value="1"/>
</dbReference>
<dbReference type="UniPathway" id="UPA00028">
    <property type="reaction ID" value="UER00002"/>
</dbReference>
<evidence type="ECO:0000256" key="12">
    <source>
        <dbReference type="PIRSR" id="PIRSR006246-3"/>
    </source>
</evidence>
<dbReference type="EC" id="4.1.1.11" evidence="9"/>
<comment type="subunit">
    <text evidence="9">Heterooctamer of four alpha and four beta subunits.</text>
</comment>
<dbReference type="PANTHER" id="PTHR21012">
    <property type="entry name" value="ASPARTATE 1-DECARBOXYLASE"/>
    <property type="match status" value="1"/>
</dbReference>
<evidence type="ECO:0000256" key="13">
    <source>
        <dbReference type="PIRSR" id="PIRSR006246-5"/>
    </source>
</evidence>
<dbReference type="SUPFAM" id="SSF50692">
    <property type="entry name" value="ADC-like"/>
    <property type="match status" value="1"/>
</dbReference>
<keyword evidence="6 9" id="KW-0456">Lyase</keyword>
<name>A0A3E2BKN9_9BACT</name>
<evidence type="ECO:0000256" key="8">
    <source>
        <dbReference type="ARBA" id="ARBA00023317"/>
    </source>
</evidence>
<dbReference type="InterPro" id="IPR003190">
    <property type="entry name" value="Asp_decarbox"/>
</dbReference>
<evidence type="ECO:0000256" key="7">
    <source>
        <dbReference type="ARBA" id="ARBA00023270"/>
    </source>
</evidence>
<dbReference type="PIRSF" id="PIRSF006246">
    <property type="entry name" value="Asp_decarbox"/>
    <property type="match status" value="1"/>
</dbReference>
<evidence type="ECO:0000256" key="1">
    <source>
        <dbReference type="ARBA" id="ARBA00022490"/>
    </source>
</evidence>
<dbReference type="Proteomes" id="UP000257323">
    <property type="component" value="Unassembled WGS sequence"/>
</dbReference>